<dbReference type="SUPFAM" id="SSF48179">
    <property type="entry name" value="6-phosphogluconate dehydrogenase C-terminal domain-like"/>
    <property type="match status" value="1"/>
</dbReference>
<feature type="binding site" evidence="9">
    <location>
        <begin position="248"/>
        <end position="252"/>
    </location>
    <ligand>
        <name>substrate</name>
    </ligand>
</feature>
<protein>
    <recommendedName>
        <fullName evidence="3 7">UDP-glucose 6-dehydrogenase</fullName>
        <ecNumber evidence="3 7">1.1.1.22</ecNumber>
    </recommendedName>
</protein>
<evidence type="ECO:0000256" key="8">
    <source>
        <dbReference type="PIRSR" id="PIRSR500134-1"/>
    </source>
</evidence>
<dbReference type="RefSeq" id="WP_254758259.1">
    <property type="nucleotide sequence ID" value="NZ_JANCLT010000003.1"/>
</dbReference>
<feature type="binding site" evidence="10">
    <location>
        <position position="85"/>
    </location>
    <ligand>
        <name>NAD(+)</name>
        <dbReference type="ChEBI" id="CHEBI:57540"/>
    </ligand>
</feature>
<dbReference type="Gene3D" id="1.20.5.100">
    <property type="entry name" value="Cytochrome c1, transmembrane anchor, C-terminal"/>
    <property type="match status" value="1"/>
</dbReference>
<dbReference type="InterPro" id="IPR014026">
    <property type="entry name" value="UDP-Glc/GDP-Man_DH_dimer"/>
</dbReference>
<feature type="binding site" evidence="9">
    <location>
        <position position="203"/>
    </location>
    <ligand>
        <name>substrate</name>
    </ligand>
</feature>
<evidence type="ECO:0000256" key="9">
    <source>
        <dbReference type="PIRSR" id="PIRSR500134-2"/>
    </source>
</evidence>
<dbReference type="NCBIfam" id="TIGR03026">
    <property type="entry name" value="NDP-sugDHase"/>
    <property type="match status" value="1"/>
</dbReference>
<feature type="binding site" evidence="10">
    <location>
        <position position="120"/>
    </location>
    <ligand>
        <name>NAD(+)</name>
        <dbReference type="ChEBI" id="CHEBI:57540"/>
    </ligand>
</feature>
<feature type="binding site" evidence="10">
    <location>
        <position position="154"/>
    </location>
    <ligand>
        <name>NAD(+)</name>
        <dbReference type="ChEBI" id="CHEBI:57540"/>
    </ligand>
</feature>
<dbReference type="PIRSF" id="PIRSF000124">
    <property type="entry name" value="UDPglc_GDPman_dh"/>
    <property type="match status" value="1"/>
</dbReference>
<feature type="binding site" evidence="9">
    <location>
        <begin position="151"/>
        <end position="154"/>
    </location>
    <ligand>
        <name>substrate</name>
    </ligand>
</feature>
<accession>A0AA41X7L3</accession>
<dbReference type="PIRSF" id="PIRSF500134">
    <property type="entry name" value="UDPglc_DH_bac"/>
    <property type="match status" value="1"/>
</dbReference>
<dbReference type="InterPro" id="IPR017476">
    <property type="entry name" value="UDP-Glc/GDP-Man"/>
</dbReference>
<evidence type="ECO:0000256" key="3">
    <source>
        <dbReference type="ARBA" id="ARBA00012954"/>
    </source>
</evidence>
<sequence length="424" mass="46284">MKVLVVGTGYVGATTALIFAEQGHQVTGVDVDEKKIASLRAGKLHFYEEGLEELLVKHLQQQLIFTTDMEKAVQENEMIYICVGTPQKEDGSANLAYVEQVARAIGQYMNGYKTVVTKSTVPVGTAEKVTNWIAKAQTKPYEYDVVSNPEFLREGSALYDALHPDRIVVGASTERAFQKMRVLFGEVNCPYVETEPKASELIKYAANSFLALKISYINELARLCDSLHINVKDVANGMGLDKRIGTSFLGAGIGYGGSCFPKDVNALLNTAAQSSRPLTILAKAVQVNESQTLYALEKMEAALGGWKEKTIAVLGLAFKADTDDMRESPSLKMIHYLLQQGVTVKVHDPVAKYTGGGVLQCASVAEAIQGADAVFLCTDWAEYKQLDWGSLSKEMNQPIVLDGRNCLDAKQLREAGVQYYGLGV</sequence>
<dbReference type="GO" id="GO:0051287">
    <property type="term" value="F:NAD binding"/>
    <property type="evidence" value="ECO:0007669"/>
    <property type="project" value="InterPro"/>
</dbReference>
<proteinExistence type="inferred from homology"/>
<dbReference type="SUPFAM" id="SSF52413">
    <property type="entry name" value="UDP-glucose/GDP-mannose dehydrogenase C-terminal domain"/>
    <property type="match status" value="1"/>
</dbReference>
<evidence type="ECO:0000256" key="2">
    <source>
        <dbReference type="ARBA" id="ARBA00006601"/>
    </source>
</evidence>
<evidence type="ECO:0000256" key="5">
    <source>
        <dbReference type="ARBA" id="ARBA00023027"/>
    </source>
</evidence>
<dbReference type="GO" id="GO:0003979">
    <property type="term" value="F:UDP-glucose 6-dehydrogenase activity"/>
    <property type="evidence" value="ECO:0007669"/>
    <property type="project" value="UniProtKB-EC"/>
</dbReference>
<dbReference type="SUPFAM" id="SSF51735">
    <property type="entry name" value="NAD(P)-binding Rossmann-fold domains"/>
    <property type="match status" value="1"/>
</dbReference>
<reference evidence="12" key="1">
    <citation type="submission" date="2022-07" db="EMBL/GenBank/DDBJ databases">
        <authorList>
            <person name="Li W.-J."/>
            <person name="Deng Q.-Q."/>
        </authorList>
    </citation>
    <scope>NUCLEOTIDE SEQUENCE</scope>
    <source>
        <strain evidence="12">SYSU M60031</strain>
    </source>
</reference>
<evidence type="ECO:0000313" key="12">
    <source>
        <dbReference type="EMBL" id="MCP8968345.1"/>
    </source>
</evidence>
<dbReference type="Pfam" id="PF00984">
    <property type="entry name" value="UDPG_MGDP_dh"/>
    <property type="match status" value="1"/>
</dbReference>
<dbReference type="Gene3D" id="3.40.50.720">
    <property type="entry name" value="NAD(P)-binding Rossmann-like Domain"/>
    <property type="match status" value="2"/>
</dbReference>
<dbReference type="GO" id="GO:0000271">
    <property type="term" value="P:polysaccharide biosynthetic process"/>
    <property type="evidence" value="ECO:0007669"/>
    <property type="project" value="InterPro"/>
</dbReference>
<evidence type="ECO:0000256" key="4">
    <source>
        <dbReference type="ARBA" id="ARBA00023002"/>
    </source>
</evidence>
<feature type="binding site" evidence="9">
    <location>
        <position position="256"/>
    </location>
    <ligand>
        <name>substrate</name>
    </ligand>
</feature>
<evidence type="ECO:0000256" key="6">
    <source>
        <dbReference type="ARBA" id="ARBA00047473"/>
    </source>
</evidence>
<gene>
    <name evidence="12" type="ORF">NK662_07290</name>
</gene>
<comment type="catalytic activity">
    <reaction evidence="6 7">
        <text>UDP-alpha-D-glucose + 2 NAD(+) + H2O = UDP-alpha-D-glucuronate + 2 NADH + 3 H(+)</text>
        <dbReference type="Rhea" id="RHEA:23596"/>
        <dbReference type="ChEBI" id="CHEBI:15377"/>
        <dbReference type="ChEBI" id="CHEBI:15378"/>
        <dbReference type="ChEBI" id="CHEBI:57540"/>
        <dbReference type="ChEBI" id="CHEBI:57945"/>
        <dbReference type="ChEBI" id="CHEBI:58052"/>
        <dbReference type="ChEBI" id="CHEBI:58885"/>
        <dbReference type="EC" id="1.1.1.22"/>
    </reaction>
</comment>
<organism evidence="12 13">
    <name type="scientific">Ectobacillus ponti</name>
    <dbReference type="NCBI Taxonomy" id="2961894"/>
    <lineage>
        <taxon>Bacteria</taxon>
        <taxon>Bacillati</taxon>
        <taxon>Bacillota</taxon>
        <taxon>Bacilli</taxon>
        <taxon>Bacillales</taxon>
        <taxon>Bacillaceae</taxon>
        <taxon>Ectobacillus</taxon>
    </lineage>
</organism>
<dbReference type="InterPro" id="IPR014027">
    <property type="entry name" value="UDP-Glc/GDP-Man_DH_C"/>
</dbReference>
<dbReference type="InterPro" id="IPR001732">
    <property type="entry name" value="UDP-Glc/GDP-Man_DH_N"/>
</dbReference>
<dbReference type="InterPro" id="IPR028357">
    <property type="entry name" value="UDPglc_DH_bac"/>
</dbReference>
<feature type="binding site" evidence="10">
    <location>
        <position position="326"/>
    </location>
    <ligand>
        <name>NAD(+)</name>
        <dbReference type="ChEBI" id="CHEBI:57540"/>
    </ligand>
</feature>
<feature type="binding site" evidence="9">
    <location>
        <position position="319"/>
    </location>
    <ligand>
        <name>substrate</name>
    </ligand>
</feature>
<evidence type="ECO:0000256" key="7">
    <source>
        <dbReference type="PIRNR" id="PIRNR000124"/>
    </source>
</evidence>
<name>A0AA41X7L3_9BACI</name>
<dbReference type="SMART" id="SM00984">
    <property type="entry name" value="UDPG_MGDP_dh_C"/>
    <property type="match status" value="1"/>
</dbReference>
<evidence type="ECO:0000256" key="1">
    <source>
        <dbReference type="ARBA" id="ARBA00004701"/>
    </source>
</evidence>
<comment type="similarity">
    <text evidence="2 7">Belongs to the UDP-glucose/GDP-mannose dehydrogenase family.</text>
</comment>
<evidence type="ECO:0000313" key="13">
    <source>
        <dbReference type="Proteomes" id="UP001156102"/>
    </source>
</evidence>
<feature type="binding site" evidence="10">
    <location>
        <position position="30"/>
    </location>
    <ligand>
        <name>NAD(+)</name>
        <dbReference type="ChEBI" id="CHEBI:57540"/>
    </ligand>
</feature>
<dbReference type="Proteomes" id="UP001156102">
    <property type="component" value="Unassembled WGS sequence"/>
</dbReference>
<dbReference type="EMBL" id="JANCLT010000003">
    <property type="protein sequence ID" value="MCP8968345.1"/>
    <property type="molecule type" value="Genomic_DNA"/>
</dbReference>
<dbReference type="InterPro" id="IPR008927">
    <property type="entry name" value="6-PGluconate_DH-like_C_sf"/>
</dbReference>
<dbReference type="Pfam" id="PF03720">
    <property type="entry name" value="UDPG_MGDP_dh_C"/>
    <property type="match status" value="1"/>
</dbReference>
<dbReference type="EC" id="1.1.1.22" evidence="3 7"/>
<evidence type="ECO:0000256" key="10">
    <source>
        <dbReference type="PIRSR" id="PIRSR500134-3"/>
    </source>
</evidence>
<feature type="domain" description="UDP-glucose/GDP-mannose dehydrogenase C-terminal" evidence="11">
    <location>
        <begin position="312"/>
        <end position="409"/>
    </location>
</feature>
<keyword evidence="5 7" id="KW-0520">NAD</keyword>
<keyword evidence="4 7" id="KW-0560">Oxidoreductase</keyword>
<dbReference type="PANTHER" id="PTHR43750">
    <property type="entry name" value="UDP-GLUCOSE 6-DEHYDROGENASE TUAD"/>
    <property type="match status" value="1"/>
</dbReference>
<comment type="caution">
    <text evidence="12">The sequence shown here is derived from an EMBL/GenBank/DDBJ whole genome shotgun (WGS) entry which is preliminary data.</text>
</comment>
<dbReference type="Pfam" id="PF03721">
    <property type="entry name" value="UDPG_MGDP_dh_N"/>
    <property type="match status" value="1"/>
</dbReference>
<comment type="pathway">
    <text evidence="1">Nucleotide-sugar biosynthesis; UDP-alpha-D-glucuronate biosynthesis; UDP-alpha-D-glucuronate from UDP-alpha-D-glucose: step 1/1.</text>
</comment>
<evidence type="ECO:0000259" key="11">
    <source>
        <dbReference type="SMART" id="SM00984"/>
    </source>
</evidence>
<dbReference type="InterPro" id="IPR036291">
    <property type="entry name" value="NAD(P)-bd_dom_sf"/>
</dbReference>
<dbReference type="InterPro" id="IPR036220">
    <property type="entry name" value="UDP-Glc/GDP-Man_DH_C_sf"/>
</dbReference>
<feature type="binding site" evidence="10">
    <location>
        <position position="262"/>
    </location>
    <ligand>
        <name>NAD(+)</name>
        <dbReference type="ChEBI" id="CHEBI:57540"/>
    </ligand>
</feature>
<dbReference type="AlphaFoldDB" id="A0AA41X7L3"/>
<feature type="binding site" evidence="10">
    <location>
        <position position="35"/>
    </location>
    <ligand>
        <name>NAD(+)</name>
        <dbReference type="ChEBI" id="CHEBI:57540"/>
    </ligand>
</feature>
<feature type="active site" description="Nucleophile" evidence="8">
    <location>
        <position position="259"/>
    </location>
</feature>
<keyword evidence="13" id="KW-1185">Reference proteome</keyword>
<dbReference type="PANTHER" id="PTHR43750:SF3">
    <property type="entry name" value="UDP-GLUCOSE 6-DEHYDROGENASE TUAD"/>
    <property type="match status" value="1"/>
</dbReference>